<dbReference type="Proteomes" id="UP001234585">
    <property type="component" value="Plasmid unnamed6"/>
</dbReference>
<evidence type="ECO:0000313" key="1">
    <source>
        <dbReference type="EMBL" id="WLS01264.1"/>
    </source>
</evidence>
<dbReference type="AlphaFoldDB" id="A0AA50CU45"/>
<evidence type="ECO:0000313" key="2">
    <source>
        <dbReference type="Proteomes" id="UP001234585"/>
    </source>
</evidence>
<keyword evidence="1" id="KW-0614">Plasmid</keyword>
<protein>
    <submittedName>
        <fullName evidence="1">Uncharacterized protein</fullName>
    </submittedName>
</protein>
<geneLocation type="plasmid" evidence="1 2">
    <name>unnamed6</name>
</geneLocation>
<reference evidence="1 2" key="1">
    <citation type="submission" date="2023-08" db="EMBL/GenBank/DDBJ databases">
        <title>Pathogen: clinical or host-associated sample.</title>
        <authorList>
            <person name="Hergert J."/>
            <person name="Casey R."/>
            <person name="Wagner J."/>
            <person name="Young E.L."/>
            <person name="Oakeson K.F."/>
        </authorList>
    </citation>
    <scope>NUCLEOTIDE SEQUENCE [LARGE SCALE GENOMIC DNA]</scope>
    <source>
        <strain evidence="1 2">1760953</strain>
        <plasmid evidence="1 2">unnamed6</plasmid>
    </source>
</reference>
<keyword evidence="2" id="KW-1185">Reference proteome</keyword>
<dbReference type="RefSeq" id="WP_306041635.1">
    <property type="nucleotide sequence ID" value="NZ_CP132308.1"/>
</dbReference>
<dbReference type="EMBL" id="CP132308">
    <property type="protein sequence ID" value="WLS01264.1"/>
    <property type="molecule type" value="Genomic_DNA"/>
</dbReference>
<accession>A0AA50CU45</accession>
<organism evidence="1 2">
    <name type="scientific">Shinella sumterensis</name>
    <dbReference type="NCBI Taxonomy" id="1967501"/>
    <lineage>
        <taxon>Bacteria</taxon>
        <taxon>Pseudomonadati</taxon>
        <taxon>Pseudomonadota</taxon>
        <taxon>Alphaproteobacteria</taxon>
        <taxon>Hyphomicrobiales</taxon>
        <taxon>Rhizobiaceae</taxon>
        <taxon>Shinella</taxon>
    </lineage>
</organism>
<gene>
    <name evidence="1" type="ORF">Q9313_28170</name>
</gene>
<sequence length="147" mass="16097">MKDDEILRHRLILALLLVAPAAWAADNPMWRSGFTWSCTFSSVIRCERATDCLSSGQGGKIQVAYRENQLIDPAGKPHAIKRHYVQTVAGSPIGSEVKIELDTNEVIWLSPADPAGTFSDNWIGAMLSPKAGVIVQELRPLICTPLN</sequence>
<proteinExistence type="predicted"/>
<name>A0AA50CU45_9HYPH</name>